<accession>X1A3K9</accession>
<dbReference type="AlphaFoldDB" id="X1A3K9"/>
<organism evidence="1">
    <name type="scientific">marine sediment metagenome</name>
    <dbReference type="NCBI Taxonomy" id="412755"/>
    <lineage>
        <taxon>unclassified sequences</taxon>
        <taxon>metagenomes</taxon>
        <taxon>ecological metagenomes</taxon>
    </lineage>
</organism>
<dbReference type="EMBL" id="BART01007201">
    <property type="protein sequence ID" value="GAG54821.1"/>
    <property type="molecule type" value="Genomic_DNA"/>
</dbReference>
<protein>
    <submittedName>
        <fullName evidence="1">Uncharacterized protein</fullName>
    </submittedName>
</protein>
<sequence>MKAMSREETAIYIKNRVDNGRRVVVTRYGDGEYFLMIGDRNAGKEPHRVVGPLLRQSVKKKGQLVCVPPINDVVYRQKNNIFVKTVNYIQKTGEQELYGTGAWARWDLDNNNEIFYKFFKGKVLLVSSLSAQAKNIFSHFETYSMPPNRASSKYEESLNDISIIAKEFDNILFACGPIGKVIIPDIVNITNANIIDIGHILNVLLKHGPQSSWGRLNAKRGKVDKMIAGILEKI</sequence>
<gene>
    <name evidence="1" type="ORF">S01H4_16417</name>
</gene>
<name>X1A3K9_9ZZZZ</name>
<proteinExistence type="predicted"/>
<evidence type="ECO:0000313" key="1">
    <source>
        <dbReference type="EMBL" id="GAG54821.1"/>
    </source>
</evidence>
<comment type="caution">
    <text evidence="1">The sequence shown here is derived from an EMBL/GenBank/DDBJ whole genome shotgun (WGS) entry which is preliminary data.</text>
</comment>
<reference evidence="1" key="1">
    <citation type="journal article" date="2014" name="Front. Microbiol.">
        <title>High frequency of phylogenetically diverse reductive dehalogenase-homologous genes in deep subseafloor sedimentary metagenomes.</title>
        <authorList>
            <person name="Kawai M."/>
            <person name="Futagami T."/>
            <person name="Toyoda A."/>
            <person name="Takaki Y."/>
            <person name="Nishi S."/>
            <person name="Hori S."/>
            <person name="Arai W."/>
            <person name="Tsubouchi T."/>
            <person name="Morono Y."/>
            <person name="Uchiyama I."/>
            <person name="Ito T."/>
            <person name="Fujiyama A."/>
            <person name="Inagaki F."/>
            <person name="Takami H."/>
        </authorList>
    </citation>
    <scope>NUCLEOTIDE SEQUENCE</scope>
    <source>
        <strain evidence="1">Expedition CK06-06</strain>
    </source>
</reference>